<dbReference type="EMBL" id="JZSH01000100">
    <property type="protein sequence ID" value="KJF77846.1"/>
    <property type="molecule type" value="Genomic_DNA"/>
</dbReference>
<reference evidence="1 2" key="1">
    <citation type="submission" date="2015-02" db="EMBL/GenBank/DDBJ databases">
        <title>Whole genome shotgun sequencing of cultured foodborne pathogen.</title>
        <authorList>
            <person name="Timme R."/>
            <person name="Allard M.W."/>
            <person name="Strain E."/>
            <person name="Evans P.S."/>
            <person name="Brown E."/>
        </authorList>
    </citation>
    <scope>NUCLEOTIDE SEQUENCE [LARGE SCALE GENOMIC DNA]</scope>
    <source>
        <strain evidence="1 2">GCSL-TSO-24</strain>
    </source>
</reference>
<name>A0A0D8L9R0_MORMO</name>
<dbReference type="Proteomes" id="UP000032582">
    <property type="component" value="Unassembled WGS sequence"/>
</dbReference>
<dbReference type="AlphaFoldDB" id="A0A0D8L9R0"/>
<sequence length="63" mass="7136">MAVKWEFLPGEFIRNWSTKNDFTPVFIKKAAKSGIPCKKKKEIHSGLPVYLSGTDFSGSMRDD</sequence>
<accession>A0A0D8L9R0</accession>
<evidence type="ECO:0000313" key="2">
    <source>
        <dbReference type="Proteomes" id="UP000032582"/>
    </source>
</evidence>
<protein>
    <submittedName>
        <fullName evidence="1">Uncharacterized protein</fullName>
    </submittedName>
</protein>
<comment type="caution">
    <text evidence="1">The sequence shown here is derived from an EMBL/GenBank/DDBJ whole genome shotgun (WGS) entry which is preliminary data.</text>
</comment>
<organism evidence="1 2">
    <name type="scientific">Morganella morganii</name>
    <name type="common">Proteus morganii</name>
    <dbReference type="NCBI Taxonomy" id="582"/>
    <lineage>
        <taxon>Bacteria</taxon>
        <taxon>Pseudomonadati</taxon>
        <taxon>Pseudomonadota</taxon>
        <taxon>Gammaproteobacteria</taxon>
        <taxon>Enterobacterales</taxon>
        <taxon>Morganellaceae</taxon>
        <taxon>Morganella</taxon>
    </lineage>
</organism>
<proteinExistence type="predicted"/>
<gene>
    <name evidence="1" type="ORF">UA45_10070</name>
</gene>
<evidence type="ECO:0000313" key="1">
    <source>
        <dbReference type="EMBL" id="KJF77846.1"/>
    </source>
</evidence>